<comment type="caution">
    <text evidence="9">The sequence shown here is derived from an EMBL/GenBank/DDBJ whole genome shotgun (WGS) entry which is preliminary data.</text>
</comment>
<feature type="transmembrane region" description="Helical" evidence="7">
    <location>
        <begin position="56"/>
        <end position="82"/>
    </location>
</feature>
<evidence type="ECO:0000256" key="2">
    <source>
        <dbReference type="ARBA" id="ARBA00022692"/>
    </source>
</evidence>
<comment type="subcellular location">
    <subcellularLocation>
        <location evidence="1">Membrane</location>
        <topology evidence="1">Multi-pass membrane protein</topology>
    </subcellularLocation>
</comment>
<reference evidence="9" key="2">
    <citation type="journal article" date="2023" name="IMA Fungus">
        <title>Comparative genomic study of the Penicillium genus elucidates a diverse pangenome and 15 lateral gene transfer events.</title>
        <authorList>
            <person name="Petersen C."/>
            <person name="Sorensen T."/>
            <person name="Nielsen M.R."/>
            <person name="Sondergaard T.E."/>
            <person name="Sorensen J.L."/>
            <person name="Fitzpatrick D.A."/>
            <person name="Frisvad J.C."/>
            <person name="Nielsen K.L."/>
        </authorList>
    </citation>
    <scope>NUCLEOTIDE SEQUENCE</scope>
    <source>
        <strain evidence="9">IBT 26290</strain>
    </source>
</reference>
<keyword evidence="4 7" id="KW-0472">Membrane</keyword>
<evidence type="ECO:0000256" key="5">
    <source>
        <dbReference type="ARBA" id="ARBA00038359"/>
    </source>
</evidence>
<protein>
    <recommendedName>
        <fullName evidence="8">Rhodopsin domain-containing protein</fullName>
    </recommendedName>
</protein>
<evidence type="ECO:0000256" key="4">
    <source>
        <dbReference type="ARBA" id="ARBA00023136"/>
    </source>
</evidence>
<dbReference type="InterPro" id="IPR052337">
    <property type="entry name" value="SAT4-like"/>
</dbReference>
<feature type="domain" description="Rhodopsin" evidence="8">
    <location>
        <begin position="52"/>
        <end position="283"/>
    </location>
</feature>
<evidence type="ECO:0000256" key="6">
    <source>
        <dbReference type="SAM" id="MobiDB-lite"/>
    </source>
</evidence>
<feature type="transmembrane region" description="Helical" evidence="7">
    <location>
        <begin position="136"/>
        <end position="157"/>
    </location>
</feature>
<name>A0A9W9LPA9_9EURO</name>
<feature type="transmembrane region" description="Helical" evidence="7">
    <location>
        <begin position="15"/>
        <end position="35"/>
    </location>
</feature>
<feature type="transmembrane region" description="Helical" evidence="7">
    <location>
        <begin position="186"/>
        <end position="207"/>
    </location>
</feature>
<feature type="transmembrane region" description="Helical" evidence="7">
    <location>
        <begin position="219"/>
        <end position="246"/>
    </location>
</feature>
<gene>
    <name evidence="9" type="ORF">N7482_004146</name>
</gene>
<dbReference type="Proteomes" id="UP001149163">
    <property type="component" value="Unassembled WGS sequence"/>
</dbReference>
<evidence type="ECO:0000259" key="8">
    <source>
        <dbReference type="Pfam" id="PF20684"/>
    </source>
</evidence>
<dbReference type="GeneID" id="81425447"/>
<feature type="compositionally biased region" description="Polar residues" evidence="6">
    <location>
        <begin position="296"/>
        <end position="305"/>
    </location>
</feature>
<evidence type="ECO:0000313" key="9">
    <source>
        <dbReference type="EMBL" id="KAJ5168552.1"/>
    </source>
</evidence>
<sequence>MMPSPSAAYGGKGPLILGVTWAEMSLAFILIILRAKTASVCPQGQLSSGIFGLRWDFVWVILAFTLALAAQCTMTVSTHYGLGNHQNLLSYDNIVKTNLWSWIAQVIAIIDLVIARIAVIAFLISIQNRTMSKSRYILYGVGGIQALINFIEIILIFKQCTPTEKLWDIDLPGRCDMIDICSKVGFVQGSIGAASDFFLAAYPVYIIGRLQLMKLSTKIGLCLLMGGGLIAGIAGINKTIAIASITNVEDLTYAIYQLNTWVLTEMWFILIFGSIPVLRPFFVRFTQDIKSATGYSSKNRSNTGGYSDGSRNKRESWVQLSEQPSGTWAAQNSAHTDAIHDAEHALRGETPTNTGHHILVTKDTSVISERC</sequence>
<feature type="transmembrane region" description="Helical" evidence="7">
    <location>
        <begin position="266"/>
        <end position="282"/>
    </location>
</feature>
<accession>A0A9W9LPA9</accession>
<organism evidence="9 10">
    <name type="scientific">Penicillium canariense</name>
    <dbReference type="NCBI Taxonomy" id="189055"/>
    <lineage>
        <taxon>Eukaryota</taxon>
        <taxon>Fungi</taxon>
        <taxon>Dikarya</taxon>
        <taxon>Ascomycota</taxon>
        <taxon>Pezizomycotina</taxon>
        <taxon>Eurotiomycetes</taxon>
        <taxon>Eurotiomycetidae</taxon>
        <taxon>Eurotiales</taxon>
        <taxon>Aspergillaceae</taxon>
        <taxon>Penicillium</taxon>
    </lineage>
</organism>
<evidence type="ECO:0000256" key="1">
    <source>
        <dbReference type="ARBA" id="ARBA00004141"/>
    </source>
</evidence>
<evidence type="ECO:0000313" key="10">
    <source>
        <dbReference type="Proteomes" id="UP001149163"/>
    </source>
</evidence>
<dbReference type="EMBL" id="JAPQKN010000002">
    <property type="protein sequence ID" value="KAJ5168552.1"/>
    <property type="molecule type" value="Genomic_DNA"/>
</dbReference>
<keyword evidence="2 7" id="KW-0812">Transmembrane</keyword>
<dbReference type="GO" id="GO:0016020">
    <property type="term" value="C:membrane"/>
    <property type="evidence" value="ECO:0007669"/>
    <property type="project" value="UniProtKB-SubCell"/>
</dbReference>
<evidence type="ECO:0000256" key="3">
    <source>
        <dbReference type="ARBA" id="ARBA00022989"/>
    </source>
</evidence>
<feature type="transmembrane region" description="Helical" evidence="7">
    <location>
        <begin position="102"/>
        <end position="124"/>
    </location>
</feature>
<dbReference type="InterPro" id="IPR049326">
    <property type="entry name" value="Rhodopsin_dom_fungi"/>
</dbReference>
<evidence type="ECO:0000256" key="7">
    <source>
        <dbReference type="SAM" id="Phobius"/>
    </source>
</evidence>
<keyword evidence="10" id="KW-1185">Reference proteome</keyword>
<dbReference type="Pfam" id="PF20684">
    <property type="entry name" value="Fung_rhodopsin"/>
    <property type="match status" value="1"/>
</dbReference>
<keyword evidence="3 7" id="KW-1133">Transmembrane helix</keyword>
<dbReference type="RefSeq" id="XP_056545013.1">
    <property type="nucleotide sequence ID" value="XM_056686271.1"/>
</dbReference>
<feature type="region of interest" description="Disordered" evidence="6">
    <location>
        <begin position="296"/>
        <end position="316"/>
    </location>
</feature>
<dbReference type="AlphaFoldDB" id="A0A9W9LPA9"/>
<reference evidence="9" key="1">
    <citation type="submission" date="2022-11" db="EMBL/GenBank/DDBJ databases">
        <authorList>
            <person name="Petersen C."/>
        </authorList>
    </citation>
    <scope>NUCLEOTIDE SEQUENCE</scope>
    <source>
        <strain evidence="9">IBT 26290</strain>
    </source>
</reference>
<comment type="similarity">
    <text evidence="5">Belongs to the SAT4 family.</text>
</comment>
<dbReference type="PANTHER" id="PTHR33048">
    <property type="entry name" value="PTH11-LIKE INTEGRAL MEMBRANE PROTEIN (AFU_ORTHOLOGUE AFUA_5G11245)"/>
    <property type="match status" value="1"/>
</dbReference>
<dbReference type="PANTHER" id="PTHR33048:SF165">
    <property type="entry name" value="INTEGRAL MEMBRANE PROTEIN"/>
    <property type="match status" value="1"/>
</dbReference>
<dbReference type="OrthoDB" id="3934549at2759"/>
<proteinExistence type="inferred from homology"/>